<dbReference type="InterPro" id="IPR050600">
    <property type="entry name" value="SETD3_SETD6_MTase"/>
</dbReference>
<gene>
    <name evidence="5" type="ORF">Ccrd_011858</name>
</gene>
<dbReference type="PANTHER" id="PTHR13271:SF134">
    <property type="entry name" value="OS01G0976450 PROTEIN"/>
    <property type="match status" value="1"/>
</dbReference>
<dbReference type="Gene3D" id="3.90.1420.10">
    <property type="entry name" value="Rubisco LSMT, substrate-binding domain"/>
    <property type="match status" value="1"/>
</dbReference>
<dbReference type="SMR" id="A0A118K5Y1"/>
<dbReference type="GO" id="GO:0016279">
    <property type="term" value="F:protein-lysine N-methyltransferase activity"/>
    <property type="evidence" value="ECO:0007669"/>
    <property type="project" value="TreeGrafter"/>
</dbReference>
<organism evidence="5 6">
    <name type="scientific">Cynara cardunculus var. scolymus</name>
    <name type="common">Globe artichoke</name>
    <name type="synonym">Cynara scolymus</name>
    <dbReference type="NCBI Taxonomy" id="59895"/>
    <lineage>
        <taxon>Eukaryota</taxon>
        <taxon>Viridiplantae</taxon>
        <taxon>Streptophyta</taxon>
        <taxon>Embryophyta</taxon>
        <taxon>Tracheophyta</taxon>
        <taxon>Spermatophyta</taxon>
        <taxon>Magnoliopsida</taxon>
        <taxon>eudicotyledons</taxon>
        <taxon>Gunneridae</taxon>
        <taxon>Pentapetalae</taxon>
        <taxon>asterids</taxon>
        <taxon>campanulids</taxon>
        <taxon>Asterales</taxon>
        <taxon>Asteraceae</taxon>
        <taxon>Carduoideae</taxon>
        <taxon>Cardueae</taxon>
        <taxon>Carduinae</taxon>
        <taxon>Cynara</taxon>
    </lineage>
</organism>
<reference evidence="5 6" key="1">
    <citation type="journal article" date="2016" name="Sci. Rep.">
        <title>The genome sequence of the outbreeding globe artichoke constructed de novo incorporating a phase-aware low-pass sequencing strategy of F1 progeny.</title>
        <authorList>
            <person name="Scaglione D."/>
            <person name="Reyes-Chin-Wo S."/>
            <person name="Acquadro A."/>
            <person name="Froenicke L."/>
            <person name="Portis E."/>
            <person name="Beitel C."/>
            <person name="Tirone M."/>
            <person name="Mauro R."/>
            <person name="Lo Monaco A."/>
            <person name="Mauromicale G."/>
            <person name="Faccioli P."/>
            <person name="Cattivelli L."/>
            <person name="Rieseberg L."/>
            <person name="Michelmore R."/>
            <person name="Lanteri S."/>
        </authorList>
    </citation>
    <scope>NUCLEOTIDE SEQUENCE [LARGE SCALE GENOMIC DNA]</scope>
    <source>
        <strain evidence="5">2C</strain>
    </source>
</reference>
<evidence type="ECO:0000256" key="3">
    <source>
        <dbReference type="ARBA" id="ARBA00022691"/>
    </source>
</evidence>
<evidence type="ECO:0000259" key="4">
    <source>
        <dbReference type="PROSITE" id="PS50280"/>
    </source>
</evidence>
<dbReference type="InterPro" id="IPR046341">
    <property type="entry name" value="SET_dom_sf"/>
</dbReference>
<dbReference type="SUPFAM" id="SSF81822">
    <property type="entry name" value="RuBisCo LSMT C-terminal, substrate-binding domain"/>
    <property type="match status" value="1"/>
</dbReference>
<dbReference type="STRING" id="59895.A0A118K5Y1"/>
<dbReference type="InterPro" id="IPR036464">
    <property type="entry name" value="Rubisco_LSMT_subst-bd_sf"/>
</dbReference>
<protein>
    <submittedName>
        <fullName evidence="5">Rubisco LS methyltransferase, substrate-binding domain-containing protein</fullName>
    </submittedName>
</protein>
<evidence type="ECO:0000313" key="5">
    <source>
        <dbReference type="EMBL" id="KVI09768.1"/>
    </source>
</evidence>
<dbReference type="AlphaFoldDB" id="A0A118K5Y1"/>
<evidence type="ECO:0000256" key="1">
    <source>
        <dbReference type="ARBA" id="ARBA00022603"/>
    </source>
</evidence>
<evidence type="ECO:0000313" key="6">
    <source>
        <dbReference type="Proteomes" id="UP000243975"/>
    </source>
</evidence>
<keyword evidence="3" id="KW-0949">S-adenosyl-L-methionine</keyword>
<sequence length="554" mass="62526">MREPRPQFAEERETKIGETGHHFRHCNANFRCSNSTAPPRSLQVPPPHQAPQYVDEDCADFLPWLRQKAGVEISSVLSIGKSIYGRSLFACKPIQAGDCILKVPYSVQLAPDNLLPSISSLLGEEVTDVAKLALVILVHQKLGQASEWAPYISCLPTIAEMHSTIFWSDEELKMIRISSLYQETLKHKVQIEKDFSSIKHVLDRFPEFFEDVTLHNFKHAYNLVESRAWISTRGVSMIPFADFFNHDGFSETDVLSAEFEQVSEVTSSSLRIMSIHSRPFLAILGVVIADENYAPGDQVLIRYGKFSNARLLLDFGFILPCNKYDKVCLESNGSCRLSKTFFYQSLIIKRSIFLLPWMHHNPLVQVEVSVPHRDHLRAMKLDLLDKHTTPPLKGVNDFSSLGNGFLVMEVKSSSGKGRGIPQSLRALARVVCCTSSQVLVIYKDKIFVCSPELQDLATEATQNDGGLARIPLKNRAREVQAHQFLRLRFDHIIDNYNAALESLTHHSSLLGKHARRMQVARGLLIGELRVLESASAWLKNYCETLIVKDNNQKT</sequence>
<dbReference type="Proteomes" id="UP000243975">
    <property type="component" value="Unassembled WGS sequence"/>
</dbReference>
<dbReference type="Gramene" id="KVI09768">
    <property type="protein sequence ID" value="KVI09768"/>
    <property type="gene ID" value="Ccrd_011858"/>
</dbReference>
<dbReference type="InterPro" id="IPR001214">
    <property type="entry name" value="SET_dom"/>
</dbReference>
<keyword evidence="1 5" id="KW-0489">Methyltransferase</keyword>
<dbReference type="GO" id="GO:0032259">
    <property type="term" value="P:methylation"/>
    <property type="evidence" value="ECO:0007669"/>
    <property type="project" value="UniProtKB-KW"/>
</dbReference>
<keyword evidence="6" id="KW-1185">Reference proteome</keyword>
<dbReference type="OMA" id="ACIKEME"/>
<dbReference type="EMBL" id="LEKV01001043">
    <property type="protein sequence ID" value="KVI09768.1"/>
    <property type="molecule type" value="Genomic_DNA"/>
</dbReference>
<dbReference type="FunFam" id="3.90.1410.10:FF:000005">
    <property type="entry name" value="Ribulose-1,5 bisphosphate carboxylase/oxygenase large subunit N-methyltransferase, chloroplastic"/>
    <property type="match status" value="1"/>
</dbReference>
<dbReference type="Gene3D" id="3.90.1410.10">
    <property type="entry name" value="set domain protein methyltransferase, domain 1"/>
    <property type="match status" value="1"/>
</dbReference>
<feature type="domain" description="SET" evidence="4">
    <location>
        <begin position="69"/>
        <end position="304"/>
    </location>
</feature>
<accession>A0A118K5Y1</accession>
<evidence type="ECO:0000256" key="2">
    <source>
        <dbReference type="ARBA" id="ARBA00022679"/>
    </source>
</evidence>
<name>A0A118K5Y1_CYNCS</name>
<comment type="caution">
    <text evidence="5">The sequence shown here is derived from an EMBL/GenBank/DDBJ whole genome shotgun (WGS) entry which is preliminary data.</text>
</comment>
<dbReference type="PANTHER" id="PTHR13271">
    <property type="entry name" value="UNCHARACTERIZED PUTATIVE METHYLTRANSFERASE"/>
    <property type="match status" value="1"/>
</dbReference>
<keyword evidence="2" id="KW-0808">Transferase</keyword>
<dbReference type="SUPFAM" id="SSF82199">
    <property type="entry name" value="SET domain"/>
    <property type="match status" value="1"/>
</dbReference>
<proteinExistence type="predicted"/>
<dbReference type="PROSITE" id="PS50280">
    <property type="entry name" value="SET"/>
    <property type="match status" value="1"/>
</dbReference>